<evidence type="ECO:0000256" key="5">
    <source>
        <dbReference type="SAM" id="MobiDB-lite"/>
    </source>
</evidence>
<reference evidence="6 7" key="1">
    <citation type="submission" date="2018-11" db="EMBL/GenBank/DDBJ databases">
        <title>Genome assembly of Steccherinum ochraceum LE-BIN_3174, the white-rot fungus of the Steccherinaceae family (The Residual Polyporoid clade, Polyporales, Basidiomycota).</title>
        <authorList>
            <person name="Fedorova T.V."/>
            <person name="Glazunova O.A."/>
            <person name="Landesman E.O."/>
            <person name="Moiseenko K.V."/>
            <person name="Psurtseva N.V."/>
            <person name="Savinova O.S."/>
            <person name="Shakhova N.V."/>
            <person name="Tyazhelova T.V."/>
            <person name="Vasina D.V."/>
        </authorList>
    </citation>
    <scope>NUCLEOTIDE SEQUENCE [LARGE SCALE GENOMIC DNA]</scope>
    <source>
        <strain evidence="6 7">LE-BIN_3174</strain>
    </source>
</reference>
<dbReference type="EMBL" id="RWJN01000236">
    <property type="protein sequence ID" value="TCD64435.1"/>
    <property type="molecule type" value="Genomic_DNA"/>
</dbReference>
<dbReference type="GO" id="GO:0005730">
    <property type="term" value="C:nucleolus"/>
    <property type="evidence" value="ECO:0007669"/>
    <property type="project" value="InterPro"/>
</dbReference>
<name>A0A4R0RFN5_9APHY</name>
<organism evidence="6 7">
    <name type="scientific">Steccherinum ochraceum</name>
    <dbReference type="NCBI Taxonomy" id="92696"/>
    <lineage>
        <taxon>Eukaryota</taxon>
        <taxon>Fungi</taxon>
        <taxon>Dikarya</taxon>
        <taxon>Basidiomycota</taxon>
        <taxon>Agaricomycotina</taxon>
        <taxon>Agaricomycetes</taxon>
        <taxon>Polyporales</taxon>
        <taxon>Steccherinaceae</taxon>
        <taxon>Steccherinum</taxon>
    </lineage>
</organism>
<dbReference type="PANTHER" id="PTHR16038:SF4">
    <property type="entry name" value="WD REPEAT-CONTAINING PROTEIN 74"/>
    <property type="match status" value="1"/>
</dbReference>
<dbReference type="InterPro" id="IPR015943">
    <property type="entry name" value="WD40/YVTN_repeat-like_dom_sf"/>
</dbReference>
<keyword evidence="7" id="KW-1185">Reference proteome</keyword>
<feature type="region of interest" description="Disordered" evidence="5">
    <location>
        <begin position="171"/>
        <end position="196"/>
    </location>
</feature>
<comment type="similarity">
    <text evidence="2">Belongs to the NSA1 family.</text>
</comment>
<dbReference type="GO" id="GO:0030687">
    <property type="term" value="C:preribosome, large subunit precursor"/>
    <property type="evidence" value="ECO:0007669"/>
    <property type="project" value="TreeGrafter"/>
</dbReference>
<evidence type="ECO:0000256" key="2">
    <source>
        <dbReference type="ARBA" id="ARBA00007861"/>
    </source>
</evidence>
<protein>
    <recommendedName>
        <fullName evidence="4">Ribosome biogenesis protein NSA1</fullName>
    </recommendedName>
</protein>
<dbReference type="Gene3D" id="2.130.10.10">
    <property type="entry name" value="YVTN repeat-like/Quinoprotein amine dehydrogenase"/>
    <property type="match status" value="1"/>
</dbReference>
<dbReference type="OrthoDB" id="18388at2759"/>
<dbReference type="STRING" id="92696.A0A4R0RFN5"/>
<evidence type="ECO:0000256" key="1">
    <source>
        <dbReference type="ARBA" id="ARBA00002889"/>
    </source>
</evidence>
<evidence type="ECO:0000256" key="4">
    <source>
        <dbReference type="ARBA" id="ARBA00014234"/>
    </source>
</evidence>
<dbReference type="SUPFAM" id="SSF50978">
    <property type="entry name" value="WD40 repeat-like"/>
    <property type="match status" value="1"/>
</dbReference>
<comment type="subunit">
    <text evidence="3">Component of the pre-66S ribosomal particle.</text>
</comment>
<accession>A0A4R0RFN5</accession>
<feature type="region of interest" description="Disordered" evidence="5">
    <location>
        <begin position="377"/>
        <end position="425"/>
    </location>
</feature>
<comment type="function">
    <text evidence="1">Involved in the biogenesis of the 60S ribosomal subunit.</text>
</comment>
<evidence type="ECO:0000256" key="3">
    <source>
        <dbReference type="ARBA" id="ARBA00011187"/>
    </source>
</evidence>
<dbReference type="AlphaFoldDB" id="A0A4R0RFN5"/>
<sequence length="425" mass="46069">MPAFFTGDELGAIKHVRYAKDAEGWKPTTTTLFAGGSEGKGKAVQKLVAFTQVDSQCLLATAHADGSAAVFALSEESTSAETVSEWKETRLKEGQRYVGLAATSNGIYSCTSNGALRVTKPNSEDTTPAFQTAVLPMRLTEWRLSENAETFAYAGEEVELSLWDTERAFADSSSGGEGAAATSTGEGAKKRKRSEQLLPGELWRAKNLANDELNLRQPVRNTAFTYLQPSVNPSNQHLLVGTQFGDVRRYDTRVARKPVSNWKGIGKTGGIGVVEVGLHEHEVFVSDRGCNLFALDLRNGKISYGYKGLAGAVTSIASSGPYLASGSQDRFLRLHSTFAPPTVEGQHQEHKGDVLDKLYIKVIPTCIVNDPTYTASDDVVKDGEDAEEEEKDDDAVWEGMEEADSDAEEGASTRNKKRKTKSIAK</sequence>
<gene>
    <name evidence="6" type="ORF">EIP91_004080</name>
</gene>
<dbReference type="GO" id="GO:0042273">
    <property type="term" value="P:ribosomal large subunit biogenesis"/>
    <property type="evidence" value="ECO:0007669"/>
    <property type="project" value="InterPro"/>
</dbReference>
<dbReference type="InterPro" id="IPR037379">
    <property type="entry name" value="WDR74/Nsa1"/>
</dbReference>
<comment type="caution">
    <text evidence="6">The sequence shown here is derived from an EMBL/GenBank/DDBJ whole genome shotgun (WGS) entry which is preliminary data.</text>
</comment>
<feature type="compositionally biased region" description="Basic residues" evidence="5">
    <location>
        <begin position="414"/>
        <end position="425"/>
    </location>
</feature>
<dbReference type="InterPro" id="IPR036322">
    <property type="entry name" value="WD40_repeat_dom_sf"/>
</dbReference>
<evidence type="ECO:0000313" key="7">
    <source>
        <dbReference type="Proteomes" id="UP000292702"/>
    </source>
</evidence>
<dbReference type="PANTHER" id="PTHR16038">
    <property type="entry name" value="NOP SEVEN ASSOCIATED PROTEIN 1"/>
    <property type="match status" value="1"/>
</dbReference>
<evidence type="ECO:0000313" key="6">
    <source>
        <dbReference type="EMBL" id="TCD64435.1"/>
    </source>
</evidence>
<dbReference type="Proteomes" id="UP000292702">
    <property type="component" value="Unassembled WGS sequence"/>
</dbReference>
<feature type="compositionally biased region" description="Acidic residues" evidence="5">
    <location>
        <begin position="384"/>
        <end position="409"/>
    </location>
</feature>
<proteinExistence type="inferred from homology"/>
<dbReference type="CDD" id="cd22857">
    <property type="entry name" value="WDR74"/>
    <property type="match status" value="1"/>
</dbReference>